<dbReference type="AlphaFoldDB" id="A0A9P7YP70"/>
<keyword evidence="2" id="KW-1185">Reference proteome</keyword>
<dbReference type="EMBL" id="MU251387">
    <property type="protein sequence ID" value="KAG9237398.1"/>
    <property type="molecule type" value="Genomic_DNA"/>
</dbReference>
<organism evidence="1 2">
    <name type="scientific">Amylocarpus encephaloides</name>
    <dbReference type="NCBI Taxonomy" id="45428"/>
    <lineage>
        <taxon>Eukaryota</taxon>
        <taxon>Fungi</taxon>
        <taxon>Dikarya</taxon>
        <taxon>Ascomycota</taxon>
        <taxon>Pezizomycotina</taxon>
        <taxon>Leotiomycetes</taxon>
        <taxon>Helotiales</taxon>
        <taxon>Helotiales incertae sedis</taxon>
        <taxon>Amylocarpus</taxon>
    </lineage>
</organism>
<evidence type="ECO:0000313" key="1">
    <source>
        <dbReference type="EMBL" id="KAG9237398.1"/>
    </source>
</evidence>
<sequence>MEKDSAIKAERPKTPEFRSFYTAKGSGSSIPAMSKFDDGDTAWLTTASRRSFEVVIYKVNKRSDGRYEYQVTENGSLYKGGEWVAEANLNLAK</sequence>
<comment type="caution">
    <text evidence="1">The sequence shown here is derived from an EMBL/GenBank/DDBJ whole genome shotgun (WGS) entry which is preliminary data.</text>
</comment>
<proteinExistence type="predicted"/>
<protein>
    <submittedName>
        <fullName evidence="1">Uncharacterized protein</fullName>
    </submittedName>
</protein>
<accession>A0A9P7YP70</accession>
<dbReference type="Proteomes" id="UP000824998">
    <property type="component" value="Unassembled WGS sequence"/>
</dbReference>
<name>A0A9P7YP70_9HELO</name>
<reference evidence="1" key="1">
    <citation type="journal article" date="2021" name="IMA Fungus">
        <title>Genomic characterization of three marine fungi, including Emericellopsis atlantica sp. nov. with signatures of a generalist lifestyle and marine biomass degradation.</title>
        <authorList>
            <person name="Hagestad O.C."/>
            <person name="Hou L."/>
            <person name="Andersen J.H."/>
            <person name="Hansen E.H."/>
            <person name="Altermark B."/>
            <person name="Li C."/>
            <person name="Kuhnert E."/>
            <person name="Cox R.J."/>
            <person name="Crous P.W."/>
            <person name="Spatafora J.W."/>
            <person name="Lail K."/>
            <person name="Amirebrahimi M."/>
            <person name="Lipzen A."/>
            <person name="Pangilinan J."/>
            <person name="Andreopoulos W."/>
            <person name="Hayes R.D."/>
            <person name="Ng V."/>
            <person name="Grigoriev I.V."/>
            <person name="Jackson S.A."/>
            <person name="Sutton T.D.S."/>
            <person name="Dobson A.D.W."/>
            <person name="Rama T."/>
        </authorList>
    </citation>
    <scope>NUCLEOTIDE SEQUENCE</scope>
    <source>
        <strain evidence="1">TRa018bII</strain>
    </source>
</reference>
<gene>
    <name evidence="1" type="ORF">BJ875DRAFT_493325</name>
</gene>
<evidence type="ECO:0000313" key="2">
    <source>
        <dbReference type="Proteomes" id="UP000824998"/>
    </source>
</evidence>